<sequence length="398" mass="41293">MSIAAYGVVWRHSETTGGHRLVMLALADHADDDGLCWPSVATIADLVRLSTRHIQRILGDLVRRGELLVAGRGPRGTTRYRIRMRAATAAQAPDIGDTLAGSVSADGGDVDVTPPLTQASPKPSEIRQIKGDSSSSLSGQAAYAPEDDDPPSRSRMPADVTAILAAAHDGLTAGGICLPRRATRPDRDAARAWIAAGAAPALVRLVARLVAVRVIKGGYAQPRSLAYLDRAVSEALDGSTVCQGRDGGDDANLYAALIDAAVDGLTATGAAPAAPPAPADVARARVWGARGATPDLVRRAAVRVGAVVAARRLPPPQSLAYLDRAVSEALAEPHADPTAEDVQDAHRRAAPMPRSSFRARNREAIARAVARRLGADISIGDVLGGLPPFPGQPSACAS</sequence>
<dbReference type="RefSeq" id="WP_184048920.1">
    <property type="nucleotide sequence ID" value="NZ_JACIGK010000058.1"/>
</dbReference>
<dbReference type="Proteomes" id="UP000554286">
    <property type="component" value="Unassembled WGS sequence"/>
</dbReference>
<feature type="region of interest" description="Disordered" evidence="1">
    <location>
        <begin position="98"/>
        <end position="156"/>
    </location>
</feature>
<evidence type="ECO:0000256" key="1">
    <source>
        <dbReference type="SAM" id="MobiDB-lite"/>
    </source>
</evidence>
<evidence type="ECO:0008006" key="4">
    <source>
        <dbReference type="Google" id="ProtNLM"/>
    </source>
</evidence>
<comment type="caution">
    <text evidence="2">The sequence shown here is derived from an EMBL/GenBank/DDBJ whole genome shotgun (WGS) entry which is preliminary data.</text>
</comment>
<organism evidence="2 3">
    <name type="scientific">Roseospira visakhapatnamensis</name>
    <dbReference type="NCBI Taxonomy" id="390880"/>
    <lineage>
        <taxon>Bacteria</taxon>
        <taxon>Pseudomonadati</taxon>
        <taxon>Pseudomonadota</taxon>
        <taxon>Alphaproteobacteria</taxon>
        <taxon>Rhodospirillales</taxon>
        <taxon>Rhodospirillaceae</taxon>
        <taxon>Roseospira</taxon>
    </lineage>
</organism>
<feature type="region of interest" description="Disordered" evidence="1">
    <location>
        <begin position="331"/>
        <end position="352"/>
    </location>
</feature>
<dbReference type="EMBL" id="JACIGK010000058">
    <property type="protein sequence ID" value="MBB4268193.1"/>
    <property type="molecule type" value="Genomic_DNA"/>
</dbReference>
<keyword evidence="3" id="KW-1185">Reference proteome</keyword>
<proteinExistence type="predicted"/>
<evidence type="ECO:0000313" key="2">
    <source>
        <dbReference type="EMBL" id="MBB4268193.1"/>
    </source>
</evidence>
<name>A0A7W6RGM8_9PROT</name>
<dbReference type="AlphaFoldDB" id="A0A7W6RGM8"/>
<dbReference type="Pfam" id="PF13730">
    <property type="entry name" value="HTH_36"/>
    <property type="match status" value="1"/>
</dbReference>
<gene>
    <name evidence="2" type="ORF">GGD89_003849</name>
</gene>
<accession>A0A7W6RGM8</accession>
<feature type="compositionally biased region" description="Basic and acidic residues" evidence="1">
    <location>
        <begin position="331"/>
        <end position="347"/>
    </location>
</feature>
<reference evidence="2 3" key="1">
    <citation type="submission" date="2020-08" db="EMBL/GenBank/DDBJ databases">
        <title>Genome sequencing of Purple Non-Sulfur Bacteria from various extreme environments.</title>
        <authorList>
            <person name="Mayer M."/>
        </authorList>
    </citation>
    <scope>NUCLEOTIDE SEQUENCE [LARGE SCALE GENOMIC DNA]</scope>
    <source>
        <strain evidence="2 3">JA131</strain>
    </source>
</reference>
<protein>
    <recommendedName>
        <fullName evidence="4">Helix-turn-helix protein</fullName>
    </recommendedName>
</protein>
<evidence type="ECO:0000313" key="3">
    <source>
        <dbReference type="Proteomes" id="UP000554286"/>
    </source>
</evidence>